<dbReference type="AlphaFoldDB" id="A0A2T9ZCN0"/>
<feature type="compositionally biased region" description="Low complexity" evidence="1">
    <location>
        <begin position="318"/>
        <end position="329"/>
    </location>
</feature>
<dbReference type="EMBL" id="MBFS01000528">
    <property type="protein sequence ID" value="PVV02297.1"/>
    <property type="molecule type" value="Genomic_DNA"/>
</dbReference>
<dbReference type="Proteomes" id="UP000245609">
    <property type="component" value="Unassembled WGS sequence"/>
</dbReference>
<comment type="caution">
    <text evidence="3">The sequence shown here is derived from an EMBL/GenBank/DDBJ whole genome shotgun (WGS) entry which is preliminary data.</text>
</comment>
<sequence length="466" mass="51973">MIYTGLEGVKLKFKLPFDFPDTVSLPLDFISETKPVKDIPKYDFELENRIINEEKTYKQEEEMQQMIVAQQQLFVMEYLSKKKNRNSKQKYPKPTQEASMISGIKLNTPTTSSTGINPPGKYSSVPTRVQGRLNHSRTPPYQSNPQPTTYKVLPNQSSPVLNNPKVELSSGTYSANPGIPYLNNPANSLQSMNVNNNTKGHQNYLFYEANNPNPNVLNNNEQSMSFGIQNPSNLQNTPVSSNASQPNLGALHSFKSGSIPPYSSASRRHSIKNQMQTESVPSLPPKPPEFNANRKPQNSAPILADNNVTYNTPNGNQSPSPNISSSSISLPHRAGSANEEPVPLLPPKPFEITLHDYVSDQKIIDLHNPKTFNTNDNNDPVFKRMNASSSGFVLDNSNFQSSDILRASNTLKPPTTKNEDSDNDENVVEQVLELMNMGFSKKESIYALEKFSYNIVEATNYLLDNL</sequence>
<dbReference type="Gene3D" id="1.10.8.10">
    <property type="entry name" value="DNA helicase RuvA subunit, C-terminal domain"/>
    <property type="match status" value="1"/>
</dbReference>
<evidence type="ECO:0000256" key="1">
    <source>
        <dbReference type="SAM" id="MobiDB-lite"/>
    </source>
</evidence>
<organism evidence="3 4">
    <name type="scientific">Smittium megazygosporum</name>
    <dbReference type="NCBI Taxonomy" id="133381"/>
    <lineage>
        <taxon>Eukaryota</taxon>
        <taxon>Fungi</taxon>
        <taxon>Fungi incertae sedis</taxon>
        <taxon>Zoopagomycota</taxon>
        <taxon>Kickxellomycotina</taxon>
        <taxon>Harpellomycetes</taxon>
        <taxon>Harpellales</taxon>
        <taxon>Legeriomycetaceae</taxon>
        <taxon>Smittium</taxon>
    </lineage>
</organism>
<dbReference type="STRING" id="133381.A0A2T9ZCN0"/>
<protein>
    <recommendedName>
        <fullName evidence="2">UBA domain-containing protein</fullName>
    </recommendedName>
</protein>
<dbReference type="SUPFAM" id="SSF46934">
    <property type="entry name" value="UBA-like"/>
    <property type="match status" value="1"/>
</dbReference>
<feature type="region of interest" description="Disordered" evidence="1">
    <location>
        <begin position="211"/>
        <end position="344"/>
    </location>
</feature>
<evidence type="ECO:0000313" key="4">
    <source>
        <dbReference type="Proteomes" id="UP000245609"/>
    </source>
</evidence>
<proteinExistence type="predicted"/>
<dbReference type="InterPro" id="IPR009060">
    <property type="entry name" value="UBA-like_sf"/>
</dbReference>
<dbReference type="SMART" id="SM00165">
    <property type="entry name" value="UBA"/>
    <property type="match status" value="1"/>
</dbReference>
<evidence type="ECO:0000259" key="2">
    <source>
        <dbReference type="PROSITE" id="PS50030"/>
    </source>
</evidence>
<reference evidence="3 4" key="1">
    <citation type="journal article" date="2018" name="MBio">
        <title>Comparative Genomics Reveals the Core Gene Toolbox for the Fungus-Insect Symbiosis.</title>
        <authorList>
            <person name="Wang Y."/>
            <person name="Stata M."/>
            <person name="Wang W."/>
            <person name="Stajich J.E."/>
            <person name="White M.M."/>
            <person name="Moncalvo J.M."/>
        </authorList>
    </citation>
    <scope>NUCLEOTIDE SEQUENCE [LARGE SCALE GENOMIC DNA]</scope>
    <source>
        <strain evidence="3 4">SC-DP-2</strain>
    </source>
</reference>
<feature type="domain" description="UBA" evidence="2">
    <location>
        <begin position="422"/>
        <end position="465"/>
    </location>
</feature>
<dbReference type="Pfam" id="PF00627">
    <property type="entry name" value="UBA"/>
    <property type="match status" value="1"/>
</dbReference>
<accession>A0A2T9ZCN0</accession>
<evidence type="ECO:0000313" key="3">
    <source>
        <dbReference type="EMBL" id="PVV02297.1"/>
    </source>
</evidence>
<dbReference type="PROSITE" id="PS50030">
    <property type="entry name" value="UBA"/>
    <property type="match status" value="1"/>
</dbReference>
<dbReference type="InterPro" id="IPR015940">
    <property type="entry name" value="UBA"/>
</dbReference>
<dbReference type="OrthoDB" id="524326at2759"/>
<keyword evidence="4" id="KW-1185">Reference proteome</keyword>
<gene>
    <name evidence="3" type="ORF">BB560_003255</name>
</gene>
<feature type="compositionally biased region" description="Polar residues" evidence="1">
    <location>
        <begin position="294"/>
        <end position="317"/>
    </location>
</feature>
<feature type="compositionally biased region" description="Polar residues" evidence="1">
    <location>
        <begin position="221"/>
        <end position="247"/>
    </location>
</feature>
<feature type="compositionally biased region" description="Low complexity" evidence="1">
    <location>
        <begin position="211"/>
        <end position="220"/>
    </location>
</feature>
<name>A0A2T9ZCN0_9FUNG</name>